<keyword evidence="4" id="KW-1185">Reference proteome</keyword>
<evidence type="ECO:0000256" key="2">
    <source>
        <dbReference type="SAM" id="Phobius"/>
    </source>
</evidence>
<comment type="caution">
    <text evidence="3">The sequence shown here is derived from an EMBL/GenBank/DDBJ whole genome shotgun (WGS) entry which is preliminary data.</text>
</comment>
<feature type="transmembrane region" description="Helical" evidence="2">
    <location>
        <begin position="98"/>
        <end position="118"/>
    </location>
</feature>
<organism evidence="3 4">
    <name type="scientific">Paenibacillus glycanilyticus</name>
    <dbReference type="NCBI Taxonomy" id="126569"/>
    <lineage>
        <taxon>Bacteria</taxon>
        <taxon>Bacillati</taxon>
        <taxon>Bacillota</taxon>
        <taxon>Bacilli</taxon>
        <taxon>Bacillales</taxon>
        <taxon>Paenibacillaceae</taxon>
        <taxon>Paenibacillus</taxon>
    </lineage>
</organism>
<dbReference type="EMBL" id="BSSQ01000024">
    <property type="protein sequence ID" value="GLX71003.1"/>
    <property type="molecule type" value="Genomic_DNA"/>
</dbReference>
<evidence type="ECO:0008006" key="5">
    <source>
        <dbReference type="Google" id="ProtNLM"/>
    </source>
</evidence>
<name>A0ABQ6GL71_9BACL</name>
<gene>
    <name evidence="3" type="ORF">MU1_53510</name>
</gene>
<keyword evidence="2" id="KW-0472">Membrane</keyword>
<reference evidence="3 4" key="1">
    <citation type="submission" date="2023-03" db="EMBL/GenBank/DDBJ databases">
        <title>Draft genome sequence of the bacteria which degrade cell wall of Tricholomamatutake.</title>
        <authorList>
            <person name="Konishi Y."/>
            <person name="Fukuta Y."/>
            <person name="Shirasaka N."/>
        </authorList>
    </citation>
    <scope>NUCLEOTIDE SEQUENCE [LARGE SCALE GENOMIC DNA]</scope>
    <source>
        <strain evidence="4">mu1</strain>
    </source>
</reference>
<proteinExistence type="predicted"/>
<dbReference type="RefSeq" id="WP_284241817.1">
    <property type="nucleotide sequence ID" value="NZ_BSSQ01000024.1"/>
</dbReference>
<evidence type="ECO:0000256" key="1">
    <source>
        <dbReference type="SAM" id="MobiDB-lite"/>
    </source>
</evidence>
<feature type="region of interest" description="Disordered" evidence="1">
    <location>
        <begin position="51"/>
        <end position="72"/>
    </location>
</feature>
<sequence>MRRFKPWVKKAVLVTVIIVAVGAGLSIVAGTHGRDVGNIVRVSQEFHGSPVGSIKGEMRGGESAAVPAPRGGEGTMPAQVLQLREGGIHIEPRLDQGVGTGVVLVGGTILIVGLLLLFMRKRGRQSRIAEGSSVLAGIPSASDFLDQWEIQQNQTKESK</sequence>
<protein>
    <recommendedName>
        <fullName evidence="5">LPXTG cell wall anchor domain-containing protein</fullName>
    </recommendedName>
</protein>
<evidence type="ECO:0000313" key="4">
    <source>
        <dbReference type="Proteomes" id="UP001157114"/>
    </source>
</evidence>
<dbReference type="Proteomes" id="UP001157114">
    <property type="component" value="Unassembled WGS sequence"/>
</dbReference>
<evidence type="ECO:0000313" key="3">
    <source>
        <dbReference type="EMBL" id="GLX71003.1"/>
    </source>
</evidence>
<accession>A0ABQ6GL71</accession>
<keyword evidence="2" id="KW-0812">Transmembrane</keyword>
<keyword evidence="2" id="KW-1133">Transmembrane helix</keyword>